<dbReference type="EMBL" id="WJNE01000005">
    <property type="protein sequence ID" value="MRG68673.1"/>
    <property type="molecule type" value="Genomic_DNA"/>
</dbReference>
<evidence type="ECO:0000313" key="2">
    <source>
        <dbReference type="EMBL" id="MRG68673.1"/>
    </source>
</evidence>
<evidence type="ECO:0000313" key="3">
    <source>
        <dbReference type="EMBL" id="MRG68723.1"/>
    </source>
</evidence>
<comment type="caution">
    <text evidence="3">The sequence shown here is derived from an EMBL/GenBank/DDBJ whole genome shotgun (WGS) entry which is preliminary data.</text>
</comment>
<evidence type="ECO:0008006" key="5">
    <source>
        <dbReference type="Google" id="ProtNLM"/>
    </source>
</evidence>
<dbReference type="EMBL" id="WJNE01000005">
    <property type="protein sequence ID" value="MRG68723.1"/>
    <property type="molecule type" value="Genomic_DNA"/>
</dbReference>
<name>A0A6A8CWT6_LIMRT</name>
<dbReference type="AlphaFoldDB" id="A0A6A8CWT6"/>
<protein>
    <recommendedName>
        <fullName evidence="5">DUF669 domain-containing protein</fullName>
    </recommendedName>
</protein>
<feature type="region of interest" description="Disordered" evidence="1">
    <location>
        <begin position="141"/>
        <end position="206"/>
    </location>
</feature>
<evidence type="ECO:0000256" key="1">
    <source>
        <dbReference type="SAM" id="MobiDB-lite"/>
    </source>
</evidence>
<dbReference type="RefSeq" id="WP_153702116.1">
    <property type="nucleotide sequence ID" value="NZ_CP102425.1"/>
</dbReference>
<reference evidence="3 4" key="1">
    <citation type="submission" date="2019-11" db="EMBL/GenBank/DDBJ databases">
        <title>Draft genome sequence of 12 host-associated Lactobacillus reuteri rodent strains.</title>
        <authorList>
            <person name="Zhang S."/>
            <person name="Ozcam M."/>
            <person name="Van Pijkeren J.P."/>
        </authorList>
    </citation>
    <scope>NUCLEOTIDE SEQUENCE [LARGE SCALE GENOMIC DNA]</scope>
    <source>
        <strain evidence="3 4">Rat19</strain>
    </source>
</reference>
<dbReference type="Proteomes" id="UP000430985">
    <property type="component" value="Unassembled WGS sequence"/>
</dbReference>
<feature type="compositionally biased region" description="Low complexity" evidence="1">
    <location>
        <begin position="150"/>
        <end position="206"/>
    </location>
</feature>
<sequence length="206" mass="23010">MNNQNNEFLNWGEGFTAQEDEFVLLDEGVYNFTVTKMEKKVYSGNSTKIPNGCPYAELNVQVQSQKGTTNIRERLYLLKSMQWKLTQFFASIGQPVVTGQVFNPNWNAVVGASGKAEITQHNYTNQNGDNRTNNQVGRYLKPDDSTPAVNTNIQVQGQQPQQPQMPQQPFNNNAPQEADGMPFPQSPQQPQQPQGNFGNGPRPGAF</sequence>
<gene>
    <name evidence="2" type="ORF">GIX83_02145</name>
    <name evidence="3" type="ORF">GIX83_02395</name>
</gene>
<accession>A0A6A8CWT6</accession>
<proteinExistence type="predicted"/>
<evidence type="ECO:0000313" key="4">
    <source>
        <dbReference type="Proteomes" id="UP000430985"/>
    </source>
</evidence>
<organism evidence="3 4">
    <name type="scientific">Limosilactobacillus reuteri</name>
    <name type="common">Lactobacillus reuteri</name>
    <dbReference type="NCBI Taxonomy" id="1598"/>
    <lineage>
        <taxon>Bacteria</taxon>
        <taxon>Bacillati</taxon>
        <taxon>Bacillota</taxon>
        <taxon>Bacilli</taxon>
        <taxon>Lactobacillales</taxon>
        <taxon>Lactobacillaceae</taxon>
        <taxon>Limosilactobacillus</taxon>
    </lineage>
</organism>